<evidence type="ECO:0000256" key="1">
    <source>
        <dbReference type="SAM" id="Phobius"/>
    </source>
</evidence>
<keyword evidence="4" id="KW-1185">Reference proteome</keyword>
<keyword evidence="2" id="KW-0732">Signal</keyword>
<evidence type="ECO:0000256" key="2">
    <source>
        <dbReference type="SAM" id="SignalP"/>
    </source>
</evidence>
<evidence type="ECO:0000313" key="4">
    <source>
        <dbReference type="Proteomes" id="UP000018888"/>
    </source>
</evidence>
<reference evidence="3 4" key="2">
    <citation type="journal article" date="2018" name="New Phytol.">
        <title>High intraspecific genome diversity in the model arbuscular mycorrhizal symbiont Rhizophagus irregularis.</title>
        <authorList>
            <person name="Chen E.C.H."/>
            <person name="Morin E."/>
            <person name="Beaudet D."/>
            <person name="Noel J."/>
            <person name="Yildirir G."/>
            <person name="Ndikumana S."/>
            <person name="Charron P."/>
            <person name="St-Onge C."/>
            <person name="Giorgi J."/>
            <person name="Kruger M."/>
            <person name="Marton T."/>
            <person name="Ropars J."/>
            <person name="Grigoriev I.V."/>
            <person name="Hainaut M."/>
            <person name="Henrissat B."/>
            <person name="Roux C."/>
            <person name="Martin F."/>
            <person name="Corradi N."/>
        </authorList>
    </citation>
    <scope>NUCLEOTIDE SEQUENCE [LARGE SCALE GENOMIC DNA]</scope>
    <source>
        <strain evidence="3 4">DAOM 197198</strain>
    </source>
</reference>
<name>A0A2P4P3G4_RHIID</name>
<organism evidence="3 4">
    <name type="scientific">Rhizophagus irregularis (strain DAOM 181602 / DAOM 197198 / MUCL 43194)</name>
    <name type="common">Arbuscular mycorrhizal fungus</name>
    <name type="synonym">Glomus intraradices</name>
    <dbReference type="NCBI Taxonomy" id="747089"/>
    <lineage>
        <taxon>Eukaryota</taxon>
        <taxon>Fungi</taxon>
        <taxon>Fungi incertae sedis</taxon>
        <taxon>Mucoromycota</taxon>
        <taxon>Glomeromycotina</taxon>
        <taxon>Glomeromycetes</taxon>
        <taxon>Glomerales</taxon>
        <taxon>Glomeraceae</taxon>
        <taxon>Rhizophagus</taxon>
    </lineage>
</organism>
<sequence length="80" mass="9332">MIYKMRLFTLFLLNIIATTAFPIDITSNHLRKRNILDDKFVLTILKWAIIFVVVFLMSACCVCRRKRVKNNENGNDPVNS</sequence>
<accession>A0A2P4P3G4</accession>
<keyword evidence="1" id="KW-0472">Membrane</keyword>
<protein>
    <submittedName>
        <fullName evidence="3">Uncharacterized protein</fullName>
    </submittedName>
</protein>
<comment type="caution">
    <text evidence="3">The sequence shown here is derived from an EMBL/GenBank/DDBJ whole genome shotgun (WGS) entry which is preliminary data.</text>
</comment>
<feature type="signal peptide" evidence="2">
    <location>
        <begin position="1"/>
        <end position="20"/>
    </location>
</feature>
<dbReference type="Proteomes" id="UP000018888">
    <property type="component" value="Unassembled WGS sequence"/>
</dbReference>
<feature type="transmembrane region" description="Helical" evidence="1">
    <location>
        <begin position="41"/>
        <end position="63"/>
    </location>
</feature>
<gene>
    <name evidence="3" type="ORF">GLOIN_2v1717883</name>
</gene>
<keyword evidence="1" id="KW-0812">Transmembrane</keyword>
<proteinExistence type="predicted"/>
<dbReference type="VEuPathDB" id="FungiDB:RhiirFUN_010741"/>
<evidence type="ECO:0000313" key="3">
    <source>
        <dbReference type="EMBL" id="POG59922.1"/>
    </source>
</evidence>
<dbReference type="EMBL" id="AUPC02000421">
    <property type="protein sequence ID" value="POG59922.1"/>
    <property type="molecule type" value="Genomic_DNA"/>
</dbReference>
<reference evidence="3 4" key="1">
    <citation type="journal article" date="2013" name="Proc. Natl. Acad. Sci. U.S.A.">
        <title>Genome of an arbuscular mycorrhizal fungus provides insight into the oldest plant symbiosis.</title>
        <authorList>
            <person name="Tisserant E."/>
            <person name="Malbreil M."/>
            <person name="Kuo A."/>
            <person name="Kohler A."/>
            <person name="Symeonidi A."/>
            <person name="Balestrini R."/>
            <person name="Charron P."/>
            <person name="Duensing N."/>
            <person name="Frei Dit Frey N."/>
            <person name="Gianinazzi-Pearson V."/>
            <person name="Gilbert L.B."/>
            <person name="Handa Y."/>
            <person name="Herr J.R."/>
            <person name="Hijri M."/>
            <person name="Koul R."/>
            <person name="Kawaguchi M."/>
            <person name="Krajinski F."/>
            <person name="Lammers P.J."/>
            <person name="Masclaux F.G."/>
            <person name="Murat C."/>
            <person name="Morin E."/>
            <person name="Ndikumana S."/>
            <person name="Pagni M."/>
            <person name="Petitpierre D."/>
            <person name="Requena N."/>
            <person name="Rosikiewicz P."/>
            <person name="Riley R."/>
            <person name="Saito K."/>
            <person name="San Clemente H."/>
            <person name="Shapiro H."/>
            <person name="van Tuinen D."/>
            <person name="Becard G."/>
            <person name="Bonfante P."/>
            <person name="Paszkowski U."/>
            <person name="Shachar-Hill Y.Y."/>
            <person name="Tuskan G.A."/>
            <person name="Young P.W."/>
            <person name="Sanders I.R."/>
            <person name="Henrissat B."/>
            <person name="Rensing S.A."/>
            <person name="Grigoriev I.V."/>
            <person name="Corradi N."/>
            <person name="Roux C."/>
            <person name="Martin F."/>
        </authorList>
    </citation>
    <scope>NUCLEOTIDE SEQUENCE [LARGE SCALE GENOMIC DNA]</scope>
    <source>
        <strain evidence="3 4">DAOM 197198</strain>
    </source>
</reference>
<dbReference type="AlphaFoldDB" id="A0A2P4P3G4"/>
<feature type="chain" id="PRO_5015191838" evidence="2">
    <location>
        <begin position="21"/>
        <end position="80"/>
    </location>
</feature>
<keyword evidence="1" id="KW-1133">Transmembrane helix</keyword>